<dbReference type="PANTHER" id="PTHR13696:SF52">
    <property type="entry name" value="PARA FAMILY PROTEIN CT_582"/>
    <property type="match status" value="1"/>
</dbReference>
<dbReference type="STRING" id="1817772.A2527_01795"/>
<dbReference type="Pfam" id="PF13614">
    <property type="entry name" value="AAA_31"/>
    <property type="match status" value="1"/>
</dbReference>
<proteinExistence type="predicted"/>
<reference evidence="2 3" key="1">
    <citation type="journal article" date="2016" name="Nat. Commun.">
        <title>Thousands of microbial genomes shed light on interconnected biogeochemical processes in an aquifer system.</title>
        <authorList>
            <person name="Anantharaman K."/>
            <person name="Brown C.T."/>
            <person name="Hug L.A."/>
            <person name="Sharon I."/>
            <person name="Castelle C.J."/>
            <person name="Probst A.J."/>
            <person name="Thomas B.C."/>
            <person name="Singh A."/>
            <person name="Wilkins M.J."/>
            <person name="Karaoz U."/>
            <person name="Brodie E.L."/>
            <person name="Williams K.H."/>
            <person name="Hubbard S.S."/>
            <person name="Banfield J.F."/>
        </authorList>
    </citation>
    <scope>NUCLEOTIDE SEQUENCE [LARGE SCALE GENOMIC DNA]</scope>
</reference>
<dbReference type="Gene3D" id="3.40.50.300">
    <property type="entry name" value="P-loop containing nucleotide triphosphate hydrolases"/>
    <property type="match status" value="1"/>
</dbReference>
<dbReference type="SUPFAM" id="SSF52540">
    <property type="entry name" value="P-loop containing nucleoside triphosphate hydrolases"/>
    <property type="match status" value="1"/>
</dbReference>
<dbReference type="CDD" id="cd02042">
    <property type="entry name" value="ParAB_family"/>
    <property type="match status" value="1"/>
</dbReference>
<dbReference type="InterPro" id="IPR025669">
    <property type="entry name" value="AAA_dom"/>
</dbReference>
<protein>
    <recommendedName>
        <fullName evidence="1">AAA domain-containing protein</fullName>
    </recommendedName>
</protein>
<name>A0A1F6GEE0_9PROT</name>
<comment type="caution">
    <text evidence="2">The sequence shown here is derived from an EMBL/GenBank/DDBJ whole genome shotgun (WGS) entry which is preliminary data.</text>
</comment>
<gene>
    <name evidence="2" type="ORF">A2527_01795</name>
</gene>
<dbReference type="InterPro" id="IPR027417">
    <property type="entry name" value="P-loop_NTPase"/>
</dbReference>
<organism evidence="2 3">
    <name type="scientific">Candidatus Lambdaproteobacteria bacterium RIFOXYD2_FULL_50_16</name>
    <dbReference type="NCBI Taxonomy" id="1817772"/>
    <lineage>
        <taxon>Bacteria</taxon>
        <taxon>Pseudomonadati</taxon>
        <taxon>Pseudomonadota</taxon>
        <taxon>Candidatus Lambdaproteobacteria</taxon>
    </lineage>
</organism>
<evidence type="ECO:0000259" key="1">
    <source>
        <dbReference type="Pfam" id="PF13614"/>
    </source>
</evidence>
<dbReference type="Proteomes" id="UP000178449">
    <property type="component" value="Unassembled WGS sequence"/>
</dbReference>
<dbReference type="AlphaFoldDB" id="A0A1F6GEE0"/>
<feature type="domain" description="AAA" evidence="1">
    <location>
        <begin position="3"/>
        <end position="178"/>
    </location>
</feature>
<dbReference type="PANTHER" id="PTHR13696">
    <property type="entry name" value="P-LOOP CONTAINING NUCLEOSIDE TRIPHOSPHATE HYDROLASE"/>
    <property type="match status" value="1"/>
</dbReference>
<dbReference type="EMBL" id="MFNE01000012">
    <property type="protein sequence ID" value="OGG96473.1"/>
    <property type="molecule type" value="Genomic_DNA"/>
</dbReference>
<sequence length="259" mass="28375">MARIIAVSNQKGGVGKTTSCINLAASLALLGRRTLLIDFDPQGNATSGLGFRPNECTQNIYPALIGKAPIAEQIVATQIKQLKLIPANVDLAGAEIELVGAMAREMKLKMIIEGLRPQFDYILIDCPPSLSLLTINSLSAADSVLVPLQCEYYAMEGLSQLLVTIDLIKNTLNPKLVIEGILPTMYDVRNNISKAVIEEVKVHFKDQIFRTVIPRNVRLSEAPSFGKPVFLYDRQSKGAISYLNLAKELLARNKKEAVQ</sequence>
<evidence type="ECO:0000313" key="3">
    <source>
        <dbReference type="Proteomes" id="UP000178449"/>
    </source>
</evidence>
<dbReference type="FunFam" id="3.40.50.300:FF:000285">
    <property type="entry name" value="Sporulation initiation inhibitor Soj"/>
    <property type="match status" value="1"/>
</dbReference>
<dbReference type="InterPro" id="IPR050678">
    <property type="entry name" value="DNA_Partitioning_ATPase"/>
</dbReference>
<evidence type="ECO:0000313" key="2">
    <source>
        <dbReference type="EMBL" id="OGG96473.1"/>
    </source>
</evidence>
<accession>A0A1F6GEE0</accession>